<evidence type="ECO:0000313" key="2">
    <source>
        <dbReference type="Proteomes" id="UP001589654"/>
    </source>
</evidence>
<evidence type="ECO:0000313" key="1">
    <source>
        <dbReference type="EMBL" id="MFB9212363.1"/>
    </source>
</evidence>
<keyword evidence="2" id="KW-1185">Reference proteome</keyword>
<accession>A0ABV5J6A2</accession>
<comment type="caution">
    <text evidence="1">The sequence shown here is derived from an EMBL/GenBank/DDBJ whole genome shotgun (WGS) entry which is preliminary data.</text>
</comment>
<sequence length="65" mass="7522">MKGVNQIEFSYSTDHQNWKPMPLDGPVKSDHLSWWSWGIKAGLFVKAGSYAENRVGVFENFEIKY</sequence>
<dbReference type="Proteomes" id="UP001589654">
    <property type="component" value="Unassembled WGS sequence"/>
</dbReference>
<organism evidence="1 2">
    <name type="scientific">Echinicola jeungdonensis</name>
    <dbReference type="NCBI Taxonomy" id="709343"/>
    <lineage>
        <taxon>Bacteria</taxon>
        <taxon>Pseudomonadati</taxon>
        <taxon>Bacteroidota</taxon>
        <taxon>Cytophagia</taxon>
        <taxon>Cytophagales</taxon>
        <taxon>Cyclobacteriaceae</taxon>
        <taxon>Echinicola</taxon>
    </lineage>
</organism>
<protein>
    <recommendedName>
        <fullName evidence="3">Beta-xylosidase C-terminal Concanavalin A-like domain-containing protein</fullName>
    </recommendedName>
</protein>
<reference evidence="1 2" key="1">
    <citation type="submission" date="2024-09" db="EMBL/GenBank/DDBJ databases">
        <authorList>
            <person name="Sun Q."/>
            <person name="Mori K."/>
        </authorList>
    </citation>
    <scope>NUCLEOTIDE SEQUENCE [LARGE SCALE GENOMIC DNA]</scope>
    <source>
        <strain evidence="1 2">CECT 7682</strain>
    </source>
</reference>
<dbReference type="RefSeq" id="WP_290248274.1">
    <property type="nucleotide sequence ID" value="NZ_JAUFQT010000001.1"/>
</dbReference>
<proteinExistence type="predicted"/>
<evidence type="ECO:0008006" key="3">
    <source>
        <dbReference type="Google" id="ProtNLM"/>
    </source>
</evidence>
<dbReference type="EMBL" id="JBHMEW010000060">
    <property type="protein sequence ID" value="MFB9212363.1"/>
    <property type="molecule type" value="Genomic_DNA"/>
</dbReference>
<name>A0ABV5J6A2_9BACT</name>
<gene>
    <name evidence="1" type="ORF">ACFFUR_11155</name>
</gene>